<accession>A0A075HZU3</accession>
<sequence length="107" mass="12147">MTSDGELERFQRWLQSRLADAEKIESKADRHRIMTSLQSAIKECINFRQSLEAHLVVEDPFIMRESPVRAVTEGEVRSTVRADGHCSSCNAQMAADLEFCPLCGKFE</sequence>
<evidence type="ECO:0000313" key="1">
    <source>
        <dbReference type="EMBL" id="AIF21050.1"/>
    </source>
</evidence>
<name>A0A075HZU3_9EURY</name>
<reference evidence="1" key="1">
    <citation type="journal article" date="2014" name="Genome Biol. Evol.">
        <title>Pangenome evidence for extensive interdomain horizontal transfer affecting lineage core and shell genes in uncultured planktonic thaumarchaeota and euryarchaeota.</title>
        <authorList>
            <person name="Deschamps P."/>
            <person name="Zivanovic Y."/>
            <person name="Moreira D."/>
            <person name="Rodriguez-Valera F."/>
            <person name="Lopez-Garcia P."/>
        </authorList>
    </citation>
    <scope>NUCLEOTIDE SEQUENCE</scope>
</reference>
<organism evidence="1">
    <name type="scientific">uncultured marine group II/III euryarchaeote KM3_98_B01</name>
    <dbReference type="NCBI Taxonomy" id="1456546"/>
    <lineage>
        <taxon>Archaea</taxon>
        <taxon>Methanobacteriati</taxon>
        <taxon>Methanobacteriota</taxon>
        <taxon>environmental samples</taxon>
    </lineage>
</organism>
<protein>
    <submittedName>
        <fullName evidence="1">Uncharacterized protein</fullName>
    </submittedName>
</protein>
<dbReference type="EMBL" id="KF901181">
    <property type="protein sequence ID" value="AIF21050.1"/>
    <property type="molecule type" value="Genomic_DNA"/>
</dbReference>
<proteinExistence type="predicted"/>
<dbReference type="AlphaFoldDB" id="A0A075HZU3"/>